<dbReference type="HOGENOM" id="CLU_2719398_0_0_6"/>
<feature type="transmembrane region" description="Helical" evidence="1">
    <location>
        <begin position="43"/>
        <end position="65"/>
    </location>
</feature>
<feature type="transmembrane region" description="Helical" evidence="1">
    <location>
        <begin position="20"/>
        <end position="37"/>
    </location>
</feature>
<reference evidence="2 3" key="1">
    <citation type="submission" date="2011-01" db="EMBL/GenBank/DDBJ databases">
        <title>Complete sequence of Pseudoxanthomonas suwonensis 11-1.</title>
        <authorList>
            <consortium name="US DOE Joint Genome Institute"/>
            <person name="Lucas S."/>
            <person name="Copeland A."/>
            <person name="Lapidus A."/>
            <person name="Cheng J.-F."/>
            <person name="Goodwin L."/>
            <person name="Pitluck S."/>
            <person name="Teshima H."/>
            <person name="Detter J.C."/>
            <person name="Han C."/>
            <person name="Tapia R."/>
            <person name="Land M."/>
            <person name="Hauser L."/>
            <person name="Kyrpides N."/>
            <person name="Ivanova N."/>
            <person name="Ovchinnikova G."/>
            <person name="Siebers A.K."/>
            <person name="Allgaier M."/>
            <person name="Thelen M.P."/>
            <person name="Hugenholtz P."/>
            <person name="Gladden J."/>
            <person name="Woyke T."/>
        </authorList>
    </citation>
    <scope>NUCLEOTIDE SEQUENCE [LARGE SCALE GENOMIC DNA]</scope>
    <source>
        <strain evidence="3">11-1</strain>
    </source>
</reference>
<evidence type="ECO:0000256" key="1">
    <source>
        <dbReference type="SAM" id="Phobius"/>
    </source>
</evidence>
<keyword evidence="1" id="KW-1133">Transmembrane helix</keyword>
<dbReference type="AlphaFoldDB" id="E6WSE3"/>
<protein>
    <submittedName>
        <fullName evidence="2">Ion transport 2 domain protein</fullName>
    </submittedName>
</protein>
<dbReference type="KEGG" id="psu:Psesu_1244"/>
<gene>
    <name evidence="2" type="ordered locus">Psesu_1244</name>
</gene>
<name>E6WSE3_PSEUU</name>
<keyword evidence="1" id="KW-0812">Transmembrane</keyword>
<keyword evidence="1" id="KW-0472">Membrane</keyword>
<dbReference type="EMBL" id="CP002446">
    <property type="protein sequence ID" value="ADV27092.1"/>
    <property type="molecule type" value="Genomic_DNA"/>
</dbReference>
<dbReference type="STRING" id="743721.Psesu_1244"/>
<keyword evidence="3" id="KW-1185">Reference proteome</keyword>
<accession>E6WSE3</accession>
<dbReference type="Proteomes" id="UP000008632">
    <property type="component" value="Chromosome"/>
</dbReference>
<organism evidence="2 3">
    <name type="scientific">Pseudoxanthomonas suwonensis (strain 11-1)</name>
    <dbReference type="NCBI Taxonomy" id="743721"/>
    <lineage>
        <taxon>Bacteria</taxon>
        <taxon>Pseudomonadati</taxon>
        <taxon>Pseudomonadota</taxon>
        <taxon>Gammaproteobacteria</taxon>
        <taxon>Lysobacterales</taxon>
        <taxon>Lysobacteraceae</taxon>
        <taxon>Pseudoxanthomonas</taxon>
    </lineage>
</organism>
<proteinExistence type="predicted"/>
<sequence length="72" mass="7769">MALMDAVELLLSLEPSVWRFALATAAGAGAGIWIYHLCGRTPAGFALGLGAGLAGMVAGACWEYFHRRRRYR</sequence>
<evidence type="ECO:0000313" key="3">
    <source>
        <dbReference type="Proteomes" id="UP000008632"/>
    </source>
</evidence>
<evidence type="ECO:0000313" key="2">
    <source>
        <dbReference type="EMBL" id="ADV27092.1"/>
    </source>
</evidence>